<proteinExistence type="predicted"/>
<dbReference type="Gene3D" id="2.30.110.10">
    <property type="entry name" value="Electron Transport, Fmn-binding Protein, Chain A"/>
    <property type="match status" value="1"/>
</dbReference>
<evidence type="ECO:0000259" key="2">
    <source>
        <dbReference type="Pfam" id="PF01243"/>
    </source>
</evidence>
<dbReference type="InterPro" id="IPR052019">
    <property type="entry name" value="F420H2_bilvrd_red/Heme_oxyg"/>
</dbReference>
<dbReference type="NCBIfam" id="TIGR03618">
    <property type="entry name" value="Rv1155_F420"/>
    <property type="match status" value="1"/>
</dbReference>
<comment type="caution">
    <text evidence="3">The sequence shown here is derived from an EMBL/GenBank/DDBJ whole genome shotgun (WGS) entry which is preliminary data.</text>
</comment>
<dbReference type="InterPro" id="IPR012349">
    <property type="entry name" value="Split_barrel_FMN-bd"/>
</dbReference>
<dbReference type="InterPro" id="IPR011576">
    <property type="entry name" value="Pyridox_Oxase_N"/>
</dbReference>
<name>A0ABP8RTX3_9PSEU</name>
<evidence type="ECO:0000313" key="4">
    <source>
        <dbReference type="Proteomes" id="UP001501598"/>
    </source>
</evidence>
<dbReference type="Pfam" id="PF01243">
    <property type="entry name" value="PNPOx_N"/>
    <property type="match status" value="1"/>
</dbReference>
<keyword evidence="4" id="KW-1185">Reference proteome</keyword>
<feature type="domain" description="Pyridoxamine 5'-phosphate oxidase N-terminal" evidence="2">
    <location>
        <begin position="19"/>
        <end position="136"/>
    </location>
</feature>
<gene>
    <name evidence="3" type="ORF">GCM10023175_36590</name>
</gene>
<dbReference type="RefSeq" id="WP_345419633.1">
    <property type="nucleotide sequence ID" value="NZ_BAABGT010000045.1"/>
</dbReference>
<dbReference type="InterPro" id="IPR019920">
    <property type="entry name" value="F420-binding_dom_put"/>
</dbReference>
<evidence type="ECO:0000256" key="1">
    <source>
        <dbReference type="ARBA" id="ARBA00023002"/>
    </source>
</evidence>
<dbReference type="PANTHER" id="PTHR35176:SF1">
    <property type="entry name" value="F420H(2)-DEPENDENT BILIVERDIN REDUCTASE"/>
    <property type="match status" value="1"/>
</dbReference>
<dbReference type="PANTHER" id="PTHR35176">
    <property type="entry name" value="HEME OXYGENASE HI_0854-RELATED"/>
    <property type="match status" value="1"/>
</dbReference>
<accession>A0ABP8RTX3</accession>
<keyword evidence="1" id="KW-0560">Oxidoreductase</keyword>
<dbReference type="SUPFAM" id="SSF50475">
    <property type="entry name" value="FMN-binding split barrel"/>
    <property type="match status" value="1"/>
</dbReference>
<evidence type="ECO:0000313" key="3">
    <source>
        <dbReference type="EMBL" id="GAA4549095.1"/>
    </source>
</evidence>
<reference evidence="4" key="1">
    <citation type="journal article" date="2019" name="Int. J. Syst. Evol. Microbiol.">
        <title>The Global Catalogue of Microorganisms (GCM) 10K type strain sequencing project: providing services to taxonomists for standard genome sequencing and annotation.</title>
        <authorList>
            <consortium name="The Broad Institute Genomics Platform"/>
            <consortium name="The Broad Institute Genome Sequencing Center for Infectious Disease"/>
            <person name="Wu L."/>
            <person name="Ma J."/>
        </authorList>
    </citation>
    <scope>NUCLEOTIDE SEQUENCE [LARGE SCALE GENOMIC DNA]</scope>
    <source>
        <strain evidence="4">JCM 17906</strain>
    </source>
</reference>
<dbReference type="EMBL" id="BAABGT010000045">
    <property type="protein sequence ID" value="GAA4549095.1"/>
    <property type="molecule type" value="Genomic_DNA"/>
</dbReference>
<sequence>MSRPQPRPHRTRLAPDVVSEEFRAFWTERHLGTLVTLRRDGTPHVVPVGVTVDVEEGTARVICRGGSQKAVNARESGRAVVSQVDGARWSTLEGTVRVLDDPESVRDAEERYAKRYRVPRENPERVVVVITVDRVLGIL</sequence>
<dbReference type="Proteomes" id="UP001501598">
    <property type="component" value="Unassembled WGS sequence"/>
</dbReference>
<organism evidence="3 4">
    <name type="scientific">Pseudonocardia xishanensis</name>
    <dbReference type="NCBI Taxonomy" id="630995"/>
    <lineage>
        <taxon>Bacteria</taxon>
        <taxon>Bacillati</taxon>
        <taxon>Actinomycetota</taxon>
        <taxon>Actinomycetes</taxon>
        <taxon>Pseudonocardiales</taxon>
        <taxon>Pseudonocardiaceae</taxon>
        <taxon>Pseudonocardia</taxon>
    </lineage>
</organism>
<protein>
    <submittedName>
        <fullName evidence="3">F420-dependent biliverdin reductase</fullName>
    </submittedName>
</protein>